<sequence length="548" mass="57715">MGGSYDLNALSGINAASNGLGVISNNLANAQSVGFKGSRAEFADLFSGAQNSPGSGVRVAAITQDFGQGTINGTGRELDMAVDGEGFFILEDKTGRYDNVYTRNGSFKLDKDGYLTSQEGNRVQGYRLNETLSTEANPVFDTTLSSIDLDALNREPRATDEMTFDINLNGELPFNVDPQGTNTGVAATDDSIGSTTNLDKLFQPDGASGAYTGFPDFSTTKDVYDSLGGEHRLTINFYKRDVVPADDGAGNAISNTDANGVVPAAAGTQVKYTSWLVQYTMQDYNDDTGQWENSGHVSLPDGTIPNYAATGAGASGQVYEMRFNTSGELMGVYQPDDGAGNYDITNNGAGIVGVAGSDVDTALAASNLNWTKTANQPKLHFVIDTPLTGATDPLGGETATAGNFEIDLSFDDMTQFSGSNNLRGVTQNGFKIGDLVGLTTGLDGVIEARYSNGRSIPVAQLGLANFSDKNGMEKLGGQMYAENFTSGTVQLGTPQNNGFGTIQAGSLEYSNVDVAGELVNMIQTQRTYQASAQVISTSQTLTQTILNL</sequence>
<evidence type="ECO:0000256" key="2">
    <source>
        <dbReference type="ARBA" id="ARBA00009677"/>
    </source>
</evidence>
<evidence type="ECO:0000256" key="1">
    <source>
        <dbReference type="ARBA" id="ARBA00004117"/>
    </source>
</evidence>
<gene>
    <name evidence="9" type="ORF">FE785_07510</name>
</gene>
<dbReference type="AlphaFoldDB" id="A0A4P9K667"/>
<comment type="similarity">
    <text evidence="2 5">Belongs to the flagella basal body rod proteins family.</text>
</comment>
<evidence type="ECO:0000256" key="3">
    <source>
        <dbReference type="ARBA" id="ARBA00019015"/>
    </source>
</evidence>
<protein>
    <recommendedName>
        <fullName evidence="3 5">Flagellar hook protein FlgE</fullName>
    </recommendedName>
</protein>
<dbReference type="EMBL" id="CP040602">
    <property type="protein sequence ID" value="QCU90489.1"/>
    <property type="molecule type" value="Genomic_DNA"/>
</dbReference>
<name>A0A4P9K667_9GAMM</name>
<dbReference type="GO" id="GO:0009425">
    <property type="term" value="C:bacterial-type flagellum basal body"/>
    <property type="evidence" value="ECO:0007669"/>
    <property type="project" value="UniProtKB-SubCell"/>
</dbReference>
<evidence type="ECO:0000313" key="10">
    <source>
        <dbReference type="Proteomes" id="UP000304864"/>
    </source>
</evidence>
<dbReference type="GO" id="GO:0009424">
    <property type="term" value="C:bacterial-type flagellum hook"/>
    <property type="evidence" value="ECO:0007669"/>
    <property type="project" value="TreeGrafter"/>
</dbReference>
<dbReference type="Pfam" id="PF22692">
    <property type="entry name" value="LlgE_F_G_D1"/>
    <property type="match status" value="1"/>
</dbReference>
<dbReference type="NCBIfam" id="TIGR03506">
    <property type="entry name" value="FlgEFG_subfam"/>
    <property type="match status" value="1"/>
</dbReference>
<dbReference type="Gene3D" id="2.60.98.20">
    <property type="entry name" value="Flagellar hook protein FlgE"/>
    <property type="match status" value="1"/>
</dbReference>
<reference evidence="9 10" key="1">
    <citation type="submission" date="2019-05" db="EMBL/GenBank/DDBJ databases">
        <title>Thiomicrorhabdus sediminis sp. nov, a novel sulfur-oxidizing bacterium isolated from coastal sediment.</title>
        <authorList>
            <person name="Liu X."/>
        </authorList>
    </citation>
    <scope>NUCLEOTIDE SEQUENCE [LARGE SCALE GENOMIC DNA]</scope>
    <source>
        <strain evidence="9 10">G1</strain>
    </source>
</reference>
<dbReference type="GO" id="GO:0005829">
    <property type="term" value="C:cytosol"/>
    <property type="evidence" value="ECO:0007669"/>
    <property type="project" value="TreeGrafter"/>
</dbReference>
<organism evidence="9 10">
    <name type="scientific">Thiomicrorhabdus sediminis</name>
    <dbReference type="NCBI Taxonomy" id="2580412"/>
    <lineage>
        <taxon>Bacteria</taxon>
        <taxon>Pseudomonadati</taxon>
        <taxon>Pseudomonadota</taxon>
        <taxon>Gammaproteobacteria</taxon>
        <taxon>Thiotrichales</taxon>
        <taxon>Piscirickettsiaceae</taxon>
        <taxon>Thiomicrorhabdus</taxon>
    </lineage>
</organism>
<evidence type="ECO:0000259" key="8">
    <source>
        <dbReference type="Pfam" id="PF22692"/>
    </source>
</evidence>
<feature type="domain" description="Flagellar hook protein FlgE D2" evidence="7">
    <location>
        <begin position="217"/>
        <end position="430"/>
    </location>
</feature>
<dbReference type="InterPro" id="IPR011491">
    <property type="entry name" value="FlgE_D2"/>
</dbReference>
<dbReference type="KEGG" id="thig:FE785_07510"/>
<dbReference type="SUPFAM" id="SSF117143">
    <property type="entry name" value="Flagellar hook protein flgE"/>
    <property type="match status" value="1"/>
</dbReference>
<keyword evidence="10" id="KW-1185">Reference proteome</keyword>
<dbReference type="PANTHER" id="PTHR30435:SF1">
    <property type="entry name" value="FLAGELLAR HOOK PROTEIN FLGE"/>
    <property type="match status" value="1"/>
</dbReference>
<evidence type="ECO:0000259" key="7">
    <source>
        <dbReference type="Pfam" id="PF07559"/>
    </source>
</evidence>
<evidence type="ECO:0000259" key="6">
    <source>
        <dbReference type="Pfam" id="PF06429"/>
    </source>
</evidence>
<keyword evidence="9" id="KW-0966">Cell projection</keyword>
<dbReference type="InterPro" id="IPR020013">
    <property type="entry name" value="Flagellar_FlgE/F/G"/>
</dbReference>
<dbReference type="Pfam" id="PF06429">
    <property type="entry name" value="Flg_bbr_C"/>
    <property type="match status" value="1"/>
</dbReference>
<dbReference type="InterPro" id="IPR037058">
    <property type="entry name" value="Falgellar_hook_FlgE_sf"/>
</dbReference>
<dbReference type="PANTHER" id="PTHR30435">
    <property type="entry name" value="FLAGELLAR PROTEIN"/>
    <property type="match status" value="1"/>
</dbReference>
<dbReference type="InterPro" id="IPR010930">
    <property type="entry name" value="Flg_bb/hook_C_dom"/>
</dbReference>
<dbReference type="Pfam" id="PF07559">
    <property type="entry name" value="FlgE_D2"/>
    <property type="match status" value="1"/>
</dbReference>
<proteinExistence type="inferred from homology"/>
<dbReference type="RefSeq" id="WP_138565163.1">
    <property type="nucleotide sequence ID" value="NZ_CP040602.1"/>
</dbReference>
<keyword evidence="9" id="KW-0969">Cilium</keyword>
<feature type="domain" description="Flagellar hook protein FlgE/F/G-like D1" evidence="8">
    <location>
        <begin position="81"/>
        <end position="137"/>
    </location>
</feature>
<keyword evidence="9" id="KW-0282">Flagellum</keyword>
<evidence type="ECO:0000313" key="9">
    <source>
        <dbReference type="EMBL" id="QCU90489.1"/>
    </source>
</evidence>
<dbReference type="InterPro" id="IPR053967">
    <property type="entry name" value="LlgE_F_G-like_D1"/>
</dbReference>
<keyword evidence="4 5" id="KW-0975">Bacterial flagellum</keyword>
<feature type="domain" description="Flagellar basal-body/hook protein C-terminal" evidence="6">
    <location>
        <begin position="503"/>
        <end position="548"/>
    </location>
</feature>
<dbReference type="GO" id="GO:0071978">
    <property type="term" value="P:bacterial-type flagellum-dependent swarming motility"/>
    <property type="evidence" value="ECO:0007669"/>
    <property type="project" value="TreeGrafter"/>
</dbReference>
<comment type="function">
    <text evidence="5">A flexible structure which links the flagellar filament to the drive apparatus in the basal body.</text>
</comment>
<evidence type="ECO:0000256" key="4">
    <source>
        <dbReference type="ARBA" id="ARBA00023143"/>
    </source>
</evidence>
<comment type="subcellular location">
    <subcellularLocation>
        <location evidence="1 5">Bacterial flagellum basal body</location>
    </subcellularLocation>
</comment>
<evidence type="ECO:0000256" key="5">
    <source>
        <dbReference type="RuleBase" id="RU362116"/>
    </source>
</evidence>
<dbReference type="InterPro" id="IPR037925">
    <property type="entry name" value="FlgE/F/G-like"/>
</dbReference>
<dbReference type="Proteomes" id="UP000304864">
    <property type="component" value="Chromosome"/>
</dbReference>
<dbReference type="OrthoDB" id="8578401at2"/>
<accession>A0A4P9K667</accession>